<sequence length="33" mass="3941">MPMYLRLKYYFESGELRFEISVVISQISNLTVI</sequence>
<evidence type="ECO:0000313" key="1">
    <source>
        <dbReference type="EMBL" id="JAI00508.1"/>
    </source>
</evidence>
<protein>
    <submittedName>
        <fullName evidence="1">Uncharacterized protein</fullName>
    </submittedName>
</protein>
<proteinExistence type="predicted"/>
<name>A0A0E9XCN9_ANGAN</name>
<organism evidence="1">
    <name type="scientific">Anguilla anguilla</name>
    <name type="common">European freshwater eel</name>
    <name type="synonym">Muraena anguilla</name>
    <dbReference type="NCBI Taxonomy" id="7936"/>
    <lineage>
        <taxon>Eukaryota</taxon>
        <taxon>Metazoa</taxon>
        <taxon>Chordata</taxon>
        <taxon>Craniata</taxon>
        <taxon>Vertebrata</taxon>
        <taxon>Euteleostomi</taxon>
        <taxon>Actinopterygii</taxon>
        <taxon>Neopterygii</taxon>
        <taxon>Teleostei</taxon>
        <taxon>Anguilliformes</taxon>
        <taxon>Anguillidae</taxon>
        <taxon>Anguilla</taxon>
    </lineage>
</organism>
<dbReference type="EMBL" id="GBXM01008070">
    <property type="protein sequence ID" value="JAI00508.1"/>
    <property type="molecule type" value="Transcribed_RNA"/>
</dbReference>
<reference evidence="1" key="1">
    <citation type="submission" date="2014-11" db="EMBL/GenBank/DDBJ databases">
        <authorList>
            <person name="Amaro Gonzalez C."/>
        </authorList>
    </citation>
    <scope>NUCLEOTIDE SEQUENCE</scope>
</reference>
<reference evidence="1" key="2">
    <citation type="journal article" date="2015" name="Fish Shellfish Immunol.">
        <title>Early steps in the European eel (Anguilla anguilla)-Vibrio vulnificus interaction in the gills: Role of the RtxA13 toxin.</title>
        <authorList>
            <person name="Callol A."/>
            <person name="Pajuelo D."/>
            <person name="Ebbesson L."/>
            <person name="Teles M."/>
            <person name="MacKenzie S."/>
            <person name="Amaro C."/>
        </authorList>
    </citation>
    <scope>NUCLEOTIDE SEQUENCE</scope>
</reference>
<accession>A0A0E9XCN9</accession>
<dbReference type="AlphaFoldDB" id="A0A0E9XCN9"/>